<feature type="non-terminal residue" evidence="2">
    <location>
        <position position="838"/>
    </location>
</feature>
<dbReference type="NCBIfam" id="NF033682">
    <property type="entry name" value="retention_LapA"/>
    <property type="match status" value="1"/>
</dbReference>
<dbReference type="NCBIfam" id="NF033510">
    <property type="entry name" value="Ca_tandemer"/>
    <property type="match status" value="7"/>
</dbReference>
<feature type="domain" description="Bacterial Ig-like" evidence="1">
    <location>
        <begin position="584"/>
        <end position="657"/>
    </location>
</feature>
<organism evidence="2 3">
    <name type="scientific">Echinimonas agarilytica</name>
    <dbReference type="NCBI Taxonomy" id="1215918"/>
    <lineage>
        <taxon>Bacteria</taxon>
        <taxon>Pseudomonadati</taxon>
        <taxon>Pseudomonadota</taxon>
        <taxon>Gammaproteobacteria</taxon>
        <taxon>Alteromonadales</taxon>
        <taxon>Echinimonadaceae</taxon>
        <taxon>Echinimonas</taxon>
    </lineage>
</organism>
<feature type="domain" description="Bacterial Ig-like" evidence="1">
    <location>
        <begin position="405"/>
        <end position="481"/>
    </location>
</feature>
<sequence length="838" mass="85248">MQQVESSSALNNISLSVEAVSGDVTVIGADGSEIAITRGAAIPADATVLVAKGASIELSSPQTGLRMIDGPVLVQIAQALQNQTPVGPGQENPLQDLLGDEELGAELSDIEAIQQALLDGGDPTLDLPAAAAGQVAGGGLSEANNIERTGSEQDVSSGLDTEIPAAIQSIQQDQPDGSLQPQVFDITSNIVLNPVTGDDLVTEGELSEGVAIEGSTEGVAEGSTVSITITDSSGTSVQGTAVVAADGTFVSNPIDGSTLIEGISSIVAEVIDLNGETLEVERDFSVDLLPQLSIDSVEISYSDSDSLLGDDSAVVNIVGASTNLPANSVVTIVISDGVNQLQVNAQTDANGQYSLNDVDVSGLNEGNLSITASASDPQGNAASASGSANLDFLPIVTINNVVAGQDTTPTFAGSSSNTDGDLTLTVNGVDYVVTPEADGSWEFTLPDGAALEDGTYTAAINGSDAQNNDAPEASTEFTVDQLPIVSIDTVASGDEITPTFSGSSSNTDGDLTLTVNGVDYVVTPEADGSWEFTLPDGAALEDGTYTAAINGSDAQNNEAPEDSTEFTVDQLPIVSIDTVASGDDITPTFSGTSSNTDGDLTLTVNGVDYVVTPEADGSWEFILPDDAALEDGTYTAAINGSDAQNNDAPEDSASFRVLLTPEVSITVTNDPEDTTPTFSGTSDNTVGDLTLTVNGVEYAVTPELDGSWEFTLPDGAALADGDYTATIDGVDAQGDAAETSDADFTIGLVPEVSITVTNDPEDTTPTFSGTSDNTVGDLTLTVNGVEYAVTPELDGSWEFTLPDGAALADGDYTATIDGVDAQGDAAETSDADFTIGLV</sequence>
<name>A0AA41WC34_9GAMM</name>
<feature type="domain" description="Bacterial Ig-like" evidence="1">
    <location>
        <begin position="672"/>
        <end position="746"/>
    </location>
</feature>
<evidence type="ECO:0000313" key="2">
    <source>
        <dbReference type="EMBL" id="MCM2681269.1"/>
    </source>
</evidence>
<dbReference type="InterPro" id="IPR047777">
    <property type="entry name" value="LapA-like_RM"/>
</dbReference>
<dbReference type="InterPro" id="IPR013783">
    <property type="entry name" value="Ig-like_fold"/>
</dbReference>
<feature type="domain" description="Bacterial Ig-like" evidence="1">
    <location>
        <begin position="496"/>
        <end position="570"/>
    </location>
</feature>
<proteinExistence type="predicted"/>
<evidence type="ECO:0000259" key="1">
    <source>
        <dbReference type="Pfam" id="PF19077"/>
    </source>
</evidence>
<dbReference type="Proteomes" id="UP001165393">
    <property type="component" value="Unassembled WGS sequence"/>
</dbReference>
<accession>A0AA41WC34</accession>
<reference evidence="2 3" key="1">
    <citation type="journal article" date="2013" name="Antonie Van Leeuwenhoek">
        <title>Echinimonas agarilytica gen. nov., sp. nov., a new gammaproteobacterium isolated from the sea urchin Strongylocentrotus intermedius.</title>
        <authorList>
            <person name="Nedashkovskaya O.I."/>
            <person name="Stenkova A.M."/>
            <person name="Zhukova N.V."/>
            <person name="Van Trappen S."/>
            <person name="Lee J.S."/>
            <person name="Kim S.B."/>
        </authorList>
    </citation>
    <scope>NUCLEOTIDE SEQUENCE [LARGE SCALE GENOMIC DNA]</scope>
    <source>
        <strain evidence="2 3">KMM 6351</strain>
    </source>
</reference>
<keyword evidence="3" id="KW-1185">Reference proteome</keyword>
<feature type="domain" description="Bacterial Ig-like" evidence="1">
    <location>
        <begin position="761"/>
        <end position="835"/>
    </location>
</feature>
<dbReference type="InterPro" id="IPR044016">
    <property type="entry name" value="Big_13"/>
</dbReference>
<dbReference type="EMBL" id="JAMQGP010000010">
    <property type="protein sequence ID" value="MCM2681269.1"/>
    <property type="molecule type" value="Genomic_DNA"/>
</dbReference>
<comment type="caution">
    <text evidence="2">The sequence shown here is derived from an EMBL/GenBank/DDBJ whole genome shotgun (WGS) entry which is preliminary data.</text>
</comment>
<dbReference type="Gene3D" id="2.60.40.10">
    <property type="entry name" value="Immunoglobulins"/>
    <property type="match status" value="7"/>
</dbReference>
<protein>
    <submittedName>
        <fullName evidence="2">Retention module-containing protein</fullName>
    </submittedName>
</protein>
<dbReference type="Pfam" id="PF19077">
    <property type="entry name" value="Big_13"/>
    <property type="match status" value="5"/>
</dbReference>
<dbReference type="RefSeq" id="WP_251262753.1">
    <property type="nucleotide sequence ID" value="NZ_JAMQGP010000010.1"/>
</dbReference>
<evidence type="ECO:0000313" key="3">
    <source>
        <dbReference type="Proteomes" id="UP001165393"/>
    </source>
</evidence>
<gene>
    <name evidence="2" type="ORF">NAF29_16600</name>
</gene>
<dbReference type="AlphaFoldDB" id="A0AA41WC34"/>